<protein>
    <recommendedName>
        <fullName evidence="4">SdpI family protein</fullName>
    </recommendedName>
</protein>
<feature type="transmembrane region" description="Helical" evidence="1">
    <location>
        <begin position="60"/>
        <end position="79"/>
    </location>
</feature>
<name>A0A5Q3QDA5_9PSEU</name>
<keyword evidence="1" id="KW-1133">Transmembrane helix</keyword>
<proteinExistence type="predicted"/>
<feature type="transmembrane region" description="Helical" evidence="1">
    <location>
        <begin position="85"/>
        <end position="105"/>
    </location>
</feature>
<gene>
    <name evidence="2" type="ORF">GIY23_22430</name>
</gene>
<dbReference type="EMBL" id="CP045929">
    <property type="protein sequence ID" value="QGK71890.1"/>
    <property type="molecule type" value="Genomic_DNA"/>
</dbReference>
<sequence>MAGTEQVVAGLVLIGSGLLLIVLVRKPIVGVPQTRITGFRTPARAVSDDAIRAGHRVSAALLNAGSLLLVMAVAGILLLEPGALSVTVAVLGTCGATGFMFVGAVRGERESRRVDRASDEAVS</sequence>
<dbReference type="Proteomes" id="UP000371041">
    <property type="component" value="Chromosome"/>
</dbReference>
<keyword evidence="3" id="KW-1185">Reference proteome</keyword>
<dbReference type="KEGG" id="sace:GIY23_22430"/>
<evidence type="ECO:0000313" key="3">
    <source>
        <dbReference type="Proteomes" id="UP000371041"/>
    </source>
</evidence>
<keyword evidence="1" id="KW-0472">Membrane</keyword>
<organism evidence="2 3">
    <name type="scientific">Allosaccharopolyspora coralli</name>
    <dbReference type="NCBI Taxonomy" id="2665642"/>
    <lineage>
        <taxon>Bacteria</taxon>
        <taxon>Bacillati</taxon>
        <taxon>Actinomycetota</taxon>
        <taxon>Actinomycetes</taxon>
        <taxon>Pseudonocardiales</taxon>
        <taxon>Pseudonocardiaceae</taxon>
        <taxon>Allosaccharopolyspora</taxon>
    </lineage>
</organism>
<reference evidence="3" key="1">
    <citation type="submission" date="2019-11" db="EMBL/GenBank/DDBJ databases">
        <title>The complete genome sequence of Saccharopolyspora sp. E2A.</title>
        <authorList>
            <person name="Zhang G."/>
        </authorList>
    </citation>
    <scope>NUCLEOTIDE SEQUENCE [LARGE SCALE GENOMIC DNA]</scope>
    <source>
        <strain evidence="3">E2A</strain>
    </source>
</reference>
<dbReference type="RefSeq" id="WP_154078458.1">
    <property type="nucleotide sequence ID" value="NZ_CP045929.1"/>
</dbReference>
<feature type="transmembrane region" description="Helical" evidence="1">
    <location>
        <begin position="6"/>
        <end position="24"/>
    </location>
</feature>
<evidence type="ECO:0000256" key="1">
    <source>
        <dbReference type="SAM" id="Phobius"/>
    </source>
</evidence>
<evidence type="ECO:0000313" key="2">
    <source>
        <dbReference type="EMBL" id="QGK71890.1"/>
    </source>
</evidence>
<keyword evidence="1" id="KW-0812">Transmembrane</keyword>
<accession>A0A5Q3QDA5</accession>
<evidence type="ECO:0008006" key="4">
    <source>
        <dbReference type="Google" id="ProtNLM"/>
    </source>
</evidence>
<dbReference type="AlphaFoldDB" id="A0A5Q3QDA5"/>